<accession>A0A240C6A4</accession>
<dbReference type="Proteomes" id="UP000243706">
    <property type="component" value="Chromosome 1"/>
</dbReference>
<evidence type="ECO:0000256" key="1">
    <source>
        <dbReference type="SAM" id="MobiDB-lite"/>
    </source>
</evidence>
<proteinExistence type="predicted"/>
<sequence>MGLERPMKQSSIKGEYNRMKEPQTINQVKERLSQFIEEMSHVNPDEVEVADIDEWIALLDQLEEKVNQLRH</sequence>
<evidence type="ECO:0000313" key="3">
    <source>
        <dbReference type="Proteomes" id="UP000243706"/>
    </source>
</evidence>
<dbReference type="InterPro" id="IPR047670">
    <property type="entry name" value="YfjT-like"/>
</dbReference>
<dbReference type="AlphaFoldDB" id="A0A240C6A4"/>
<organism evidence="2 3">
    <name type="scientific">Staphylococcus muscae</name>
    <dbReference type="NCBI Taxonomy" id="1294"/>
    <lineage>
        <taxon>Bacteria</taxon>
        <taxon>Bacillati</taxon>
        <taxon>Bacillota</taxon>
        <taxon>Bacilli</taxon>
        <taxon>Bacillales</taxon>
        <taxon>Staphylococcaceae</taxon>
        <taxon>Staphylococcus</taxon>
    </lineage>
</organism>
<dbReference type="NCBIfam" id="NF040878">
    <property type="entry name" value="SE1561_fam"/>
    <property type="match status" value="1"/>
</dbReference>
<protein>
    <submittedName>
        <fullName evidence="2">Putative cytosolic protein</fullName>
    </submittedName>
</protein>
<evidence type="ECO:0000313" key="2">
    <source>
        <dbReference type="EMBL" id="SNW03142.1"/>
    </source>
</evidence>
<feature type="region of interest" description="Disordered" evidence="1">
    <location>
        <begin position="1"/>
        <end position="21"/>
    </location>
</feature>
<reference evidence="2 3" key="1">
    <citation type="submission" date="2017-06" db="EMBL/GenBank/DDBJ databases">
        <authorList>
            <consortium name="Pathogen Informatics"/>
        </authorList>
    </citation>
    <scope>NUCLEOTIDE SEQUENCE [LARGE SCALE GENOMIC DNA]</scope>
    <source>
        <strain evidence="2 3">NCTC13833</strain>
    </source>
</reference>
<gene>
    <name evidence="2" type="ORF">SAMEA4412661_01476</name>
</gene>
<name>A0A240C6A4_9STAP</name>
<dbReference type="EMBL" id="LT906464">
    <property type="protein sequence ID" value="SNW03142.1"/>
    <property type="molecule type" value="Genomic_DNA"/>
</dbReference>